<keyword evidence="2" id="KW-1185">Reference proteome</keyword>
<proteinExistence type="predicted"/>
<evidence type="ECO:0000313" key="1">
    <source>
        <dbReference type="EMBL" id="KCZ72633.1"/>
    </source>
</evidence>
<reference evidence="1 2" key="1">
    <citation type="journal article" date="2013" name="Nature">
        <title>Anaerobic oxidation of methane coupled to nitrate reduction in a novel archaeal lineage.</title>
        <authorList>
            <person name="Haroon M.F."/>
            <person name="Hu S."/>
            <person name="Shi Y."/>
            <person name="Imelfort M."/>
            <person name="Keller J."/>
            <person name="Hugenholtz P."/>
            <person name="Yuan Z."/>
            <person name="Tyson G.W."/>
        </authorList>
    </citation>
    <scope>NUCLEOTIDE SEQUENCE [LARGE SCALE GENOMIC DNA]</scope>
    <source>
        <strain evidence="1 2">ANME-2d</strain>
    </source>
</reference>
<evidence type="ECO:0000313" key="2">
    <source>
        <dbReference type="Proteomes" id="UP000027153"/>
    </source>
</evidence>
<accession>A0A062V7T2</accession>
<gene>
    <name evidence="1" type="ORF">ANME2D_01064</name>
</gene>
<organism evidence="1 2">
    <name type="scientific">Candidatus Methanoperedens nitratireducens</name>
    <dbReference type="NCBI Taxonomy" id="1392998"/>
    <lineage>
        <taxon>Archaea</taxon>
        <taxon>Methanobacteriati</taxon>
        <taxon>Methanobacteriota</taxon>
        <taxon>Stenosarchaea group</taxon>
        <taxon>Methanomicrobia</taxon>
        <taxon>Methanosarcinales</taxon>
        <taxon>ANME-2 cluster</taxon>
        <taxon>Candidatus Methanoperedentaceae</taxon>
        <taxon>Candidatus Methanoperedens</taxon>
    </lineage>
</organism>
<dbReference type="EMBL" id="JMIY01000002">
    <property type="protein sequence ID" value="KCZ72633.1"/>
    <property type="molecule type" value="Genomic_DNA"/>
</dbReference>
<name>A0A062V7T2_9EURY</name>
<sequence>MQKNIDFVAYMPQETSSWGFIIAGKARKTSEIFNEILEITRKVFDISKGFFIPTKIEYGLVTFSEDILANRLFEHKIKPLGILRRQIQSDKGISYHKFLEEIHSNETFKDKIKYIGDIDIHNGKTKFVLKRKDEYIDRNSKGLYATWGYDEILDEPPTSDPIMIDISHSSLKGENQHVESADPAYYNIVFRTDTDIWFEKTEIGLANRNRLRGVLKKVYENFDVVYTLFLSDWFSEKELKEVVFE</sequence>
<dbReference type="RefSeq" id="WP_048089544.1">
    <property type="nucleotide sequence ID" value="NZ_JMIY01000002.1"/>
</dbReference>
<protein>
    <submittedName>
        <fullName evidence="1">Uncharacterized protein</fullName>
    </submittedName>
</protein>
<dbReference type="AlphaFoldDB" id="A0A062V7T2"/>
<comment type="caution">
    <text evidence="1">The sequence shown here is derived from an EMBL/GenBank/DDBJ whole genome shotgun (WGS) entry which is preliminary data.</text>
</comment>
<dbReference type="Proteomes" id="UP000027153">
    <property type="component" value="Unassembled WGS sequence"/>
</dbReference>
<dbReference type="OrthoDB" id="205128at2157"/>